<comment type="similarity">
    <text evidence="2">Belongs to the RelE toxin family. YafQ subfamily.</text>
</comment>
<dbReference type="EMBL" id="DXHQ01000068">
    <property type="protein sequence ID" value="HIW08864.1"/>
    <property type="molecule type" value="Genomic_DNA"/>
</dbReference>
<protein>
    <submittedName>
        <fullName evidence="4">Type II toxin-antitoxin system YafQ family toxin</fullName>
    </submittedName>
</protein>
<dbReference type="GO" id="GO:0006402">
    <property type="term" value="P:mRNA catabolic process"/>
    <property type="evidence" value="ECO:0007669"/>
    <property type="project" value="TreeGrafter"/>
</dbReference>
<accession>A0A9D1QA67</accession>
<keyword evidence="1" id="KW-1277">Toxin-antitoxin system</keyword>
<evidence type="ECO:0000256" key="2">
    <source>
        <dbReference type="ARBA" id="ARBA00061366"/>
    </source>
</evidence>
<dbReference type="InterPro" id="IPR004386">
    <property type="entry name" value="Toxin_YafQ-like"/>
</dbReference>
<dbReference type="FunFam" id="3.30.2310.20:FF:000003">
    <property type="entry name" value="Type II toxin-antitoxin system YafQ family toxin"/>
    <property type="match status" value="1"/>
</dbReference>
<name>A0A9D1QA67_9FIRM</name>
<evidence type="ECO:0000256" key="1">
    <source>
        <dbReference type="ARBA" id="ARBA00022649"/>
    </source>
</evidence>
<feature type="active site" description="Proton donor" evidence="3">
    <location>
        <position position="84"/>
    </location>
</feature>
<dbReference type="PIRSF" id="PIRSF006156">
    <property type="entry name" value="YafQ"/>
    <property type="match status" value="1"/>
</dbReference>
<dbReference type="Pfam" id="PF15738">
    <property type="entry name" value="YafQ_toxin"/>
    <property type="match status" value="1"/>
</dbReference>
<reference evidence="4" key="1">
    <citation type="journal article" date="2021" name="PeerJ">
        <title>Extensive microbial diversity within the chicken gut microbiome revealed by metagenomics and culture.</title>
        <authorList>
            <person name="Gilroy R."/>
            <person name="Ravi A."/>
            <person name="Getino M."/>
            <person name="Pursley I."/>
            <person name="Horton D.L."/>
            <person name="Alikhan N.F."/>
            <person name="Baker D."/>
            <person name="Gharbi K."/>
            <person name="Hall N."/>
            <person name="Watson M."/>
            <person name="Adriaenssens E.M."/>
            <person name="Foster-Nyarko E."/>
            <person name="Jarju S."/>
            <person name="Secka A."/>
            <person name="Antonio M."/>
            <person name="Oren A."/>
            <person name="Chaudhuri R.R."/>
            <person name="La Ragione R."/>
            <person name="Hildebrand F."/>
            <person name="Pallen M.J."/>
        </authorList>
    </citation>
    <scope>NUCLEOTIDE SEQUENCE</scope>
    <source>
        <strain evidence="4">ChiHcolR34-3080</strain>
    </source>
</reference>
<dbReference type="InterPro" id="IPR035093">
    <property type="entry name" value="RelE/ParE_toxin_dom_sf"/>
</dbReference>
<organism evidence="4 5">
    <name type="scientific">Candidatus Faecalibacterium intestinigallinarum</name>
    <dbReference type="NCBI Taxonomy" id="2838581"/>
    <lineage>
        <taxon>Bacteria</taxon>
        <taxon>Bacillati</taxon>
        <taxon>Bacillota</taxon>
        <taxon>Clostridia</taxon>
        <taxon>Eubacteriales</taxon>
        <taxon>Oscillospiraceae</taxon>
        <taxon>Faecalibacterium</taxon>
    </lineage>
</organism>
<proteinExistence type="inferred from homology"/>
<gene>
    <name evidence="4" type="ORF">H9890_05615</name>
</gene>
<dbReference type="Proteomes" id="UP000823933">
    <property type="component" value="Unassembled WGS sequence"/>
</dbReference>
<evidence type="ECO:0000313" key="5">
    <source>
        <dbReference type="Proteomes" id="UP000823933"/>
    </source>
</evidence>
<dbReference type="SUPFAM" id="SSF143011">
    <property type="entry name" value="RelE-like"/>
    <property type="match status" value="1"/>
</dbReference>
<dbReference type="GO" id="GO:0004521">
    <property type="term" value="F:RNA endonuclease activity"/>
    <property type="evidence" value="ECO:0007669"/>
    <property type="project" value="TreeGrafter"/>
</dbReference>
<sequence length="90" mass="10565">MLQLNVSSRFKRDLKLCQKRRLDLALLQKAVDTLRIPAPLPVKNRDHLLTGDYTGCRECHIQPDWLLIYRVEGEELYLVRTGTHTDLFDM</sequence>
<dbReference type="GO" id="GO:0006415">
    <property type="term" value="P:translational termination"/>
    <property type="evidence" value="ECO:0007669"/>
    <property type="project" value="TreeGrafter"/>
</dbReference>
<dbReference type="Gene3D" id="3.30.2310.20">
    <property type="entry name" value="RelE-like"/>
    <property type="match status" value="1"/>
</dbReference>
<dbReference type="InterPro" id="IPR007712">
    <property type="entry name" value="RelE/ParE_toxin"/>
</dbReference>
<reference evidence="4" key="2">
    <citation type="submission" date="2021-04" db="EMBL/GenBank/DDBJ databases">
        <authorList>
            <person name="Gilroy R."/>
        </authorList>
    </citation>
    <scope>NUCLEOTIDE SEQUENCE</scope>
    <source>
        <strain evidence="4">ChiHcolR34-3080</strain>
    </source>
</reference>
<dbReference type="AlphaFoldDB" id="A0A9D1QA67"/>
<dbReference type="PANTHER" id="PTHR40588">
    <property type="entry name" value="MRNA INTERFERASE TOXIN YAFQ"/>
    <property type="match status" value="1"/>
</dbReference>
<dbReference type="PANTHER" id="PTHR40588:SF1">
    <property type="entry name" value="MRNA INTERFERASE TOXIN YAFQ"/>
    <property type="match status" value="1"/>
</dbReference>
<dbReference type="NCBIfam" id="TIGR02385">
    <property type="entry name" value="RelE_StbE"/>
    <property type="match status" value="1"/>
</dbReference>
<evidence type="ECO:0000256" key="3">
    <source>
        <dbReference type="PIRSR" id="PIRSR006156-1"/>
    </source>
</evidence>
<comment type="caution">
    <text evidence="4">The sequence shown here is derived from an EMBL/GenBank/DDBJ whole genome shotgun (WGS) entry which is preliminary data.</text>
</comment>
<evidence type="ECO:0000313" key="4">
    <source>
        <dbReference type="EMBL" id="HIW08864.1"/>
    </source>
</evidence>